<dbReference type="Gene3D" id="1.20.1070.10">
    <property type="entry name" value="Rhodopsin 7-helix transmembrane proteins"/>
    <property type="match status" value="1"/>
</dbReference>
<proteinExistence type="predicted"/>
<protein>
    <submittedName>
        <fullName evidence="8">G-protein coupled receptors family 1 profile domain-containing protein</fullName>
    </submittedName>
</protein>
<sequence>MEVTHNGLENRTMGKPLFKKHYLCLGCKQSRRQACIVRKHFLLSVFFTFCQFVAVCYPFNTTFRSKRFFVWFISCSYLIGTAVYFPWAWKKVVLFVGHRSNFSHCPYVACDDYRTKQSPWFEPYQWTREAVSRLVPVLVIAFFNIRILCEYKRSAGRRSLVAAAGTTFATAGGHQSIAYPKKCEKEQSRLLKTLLTLTGLFFLCTLPAAALTIFVSDIREKDFLFQLVRSVTNILEITRFALNFYFYCLINPNIRALFFKRITCQEIKINVPRCREARRLYALKSLSELRKDGDHNSKKSLLVVYGQSGGTSLIRARSPGSKNTIKISTAESSAVEDRQNLYMNMNRVNSYKESSLNGDRVA</sequence>
<feature type="transmembrane region" description="Helical" evidence="5">
    <location>
        <begin position="194"/>
        <end position="215"/>
    </location>
</feature>
<feature type="transmembrane region" description="Helical" evidence="5">
    <location>
        <begin position="227"/>
        <end position="250"/>
    </location>
</feature>
<evidence type="ECO:0000256" key="1">
    <source>
        <dbReference type="ARBA" id="ARBA00004370"/>
    </source>
</evidence>
<organism evidence="7 8">
    <name type="scientific">Romanomermis culicivorax</name>
    <name type="common">Nematode worm</name>
    <dbReference type="NCBI Taxonomy" id="13658"/>
    <lineage>
        <taxon>Eukaryota</taxon>
        <taxon>Metazoa</taxon>
        <taxon>Ecdysozoa</taxon>
        <taxon>Nematoda</taxon>
        <taxon>Enoplea</taxon>
        <taxon>Dorylaimia</taxon>
        <taxon>Mermithida</taxon>
        <taxon>Mermithoidea</taxon>
        <taxon>Mermithidae</taxon>
        <taxon>Romanomermis</taxon>
    </lineage>
</organism>
<dbReference type="Pfam" id="PF00001">
    <property type="entry name" value="7tm_1"/>
    <property type="match status" value="1"/>
</dbReference>
<keyword evidence="2 5" id="KW-0812">Transmembrane</keyword>
<dbReference type="SUPFAM" id="SSF81321">
    <property type="entry name" value="Family A G protein-coupled receptor-like"/>
    <property type="match status" value="1"/>
</dbReference>
<dbReference type="PANTHER" id="PTHR47760:SF1">
    <property type="entry name" value="G-PROTEIN COUPLED RECEPTORS FAMILY 1 PROFILE DOMAIN-CONTAINING PROTEIN"/>
    <property type="match status" value="1"/>
</dbReference>
<keyword evidence="4 5" id="KW-0472">Membrane</keyword>
<evidence type="ECO:0000256" key="5">
    <source>
        <dbReference type="SAM" id="Phobius"/>
    </source>
</evidence>
<dbReference type="PROSITE" id="PS50262">
    <property type="entry name" value="G_PROTEIN_RECEP_F1_2"/>
    <property type="match status" value="1"/>
</dbReference>
<feature type="transmembrane region" description="Helical" evidence="5">
    <location>
        <begin position="41"/>
        <end position="59"/>
    </location>
</feature>
<keyword evidence="7" id="KW-1185">Reference proteome</keyword>
<dbReference type="InterPro" id="IPR053093">
    <property type="entry name" value="GPCR-like"/>
</dbReference>
<evidence type="ECO:0000256" key="3">
    <source>
        <dbReference type="ARBA" id="ARBA00022989"/>
    </source>
</evidence>
<evidence type="ECO:0000259" key="6">
    <source>
        <dbReference type="PROSITE" id="PS50262"/>
    </source>
</evidence>
<evidence type="ECO:0000256" key="4">
    <source>
        <dbReference type="ARBA" id="ARBA00023136"/>
    </source>
</evidence>
<dbReference type="GO" id="GO:0016020">
    <property type="term" value="C:membrane"/>
    <property type="evidence" value="ECO:0007669"/>
    <property type="project" value="UniProtKB-SubCell"/>
</dbReference>
<dbReference type="InterPro" id="IPR000276">
    <property type="entry name" value="GPCR_Rhodpsn"/>
</dbReference>
<dbReference type="WBParaSite" id="nRc.2.0.1.t34392-RA">
    <property type="protein sequence ID" value="nRc.2.0.1.t34392-RA"/>
    <property type="gene ID" value="nRc.2.0.1.g34392"/>
</dbReference>
<dbReference type="InterPro" id="IPR017452">
    <property type="entry name" value="GPCR_Rhodpsn_7TM"/>
</dbReference>
<feature type="domain" description="G-protein coupled receptors family 1 profile" evidence="6">
    <location>
        <begin position="45"/>
        <end position="247"/>
    </location>
</feature>
<evidence type="ECO:0000256" key="2">
    <source>
        <dbReference type="ARBA" id="ARBA00022692"/>
    </source>
</evidence>
<comment type="subcellular location">
    <subcellularLocation>
        <location evidence="1">Membrane</location>
    </subcellularLocation>
</comment>
<evidence type="ECO:0000313" key="7">
    <source>
        <dbReference type="Proteomes" id="UP000887565"/>
    </source>
</evidence>
<name>A0A915K928_ROMCU</name>
<dbReference type="Proteomes" id="UP000887565">
    <property type="component" value="Unplaced"/>
</dbReference>
<dbReference type="GO" id="GO:0004930">
    <property type="term" value="F:G protein-coupled receptor activity"/>
    <property type="evidence" value="ECO:0007669"/>
    <property type="project" value="InterPro"/>
</dbReference>
<evidence type="ECO:0000313" key="8">
    <source>
        <dbReference type="WBParaSite" id="nRc.2.0.1.t34392-RA"/>
    </source>
</evidence>
<accession>A0A915K928</accession>
<reference evidence="8" key="1">
    <citation type="submission" date="2022-11" db="UniProtKB">
        <authorList>
            <consortium name="WormBaseParasite"/>
        </authorList>
    </citation>
    <scope>IDENTIFICATION</scope>
</reference>
<keyword evidence="3 5" id="KW-1133">Transmembrane helix</keyword>
<dbReference type="PANTHER" id="PTHR47760">
    <property type="entry name" value="G-PROTEIN COUPLED RECEPTOR B0563.6-LIKE PROTEIN-RELATED"/>
    <property type="match status" value="1"/>
</dbReference>
<feature type="transmembrane region" description="Helical" evidence="5">
    <location>
        <begin position="68"/>
        <end position="89"/>
    </location>
</feature>
<dbReference type="AlphaFoldDB" id="A0A915K928"/>